<dbReference type="OrthoDB" id="9803456at2"/>
<dbReference type="PIRSF" id="PIRSF026649">
    <property type="entry name" value="MsbB"/>
    <property type="match status" value="1"/>
</dbReference>
<comment type="subcellular location">
    <subcellularLocation>
        <location evidence="1">Cell inner membrane</location>
    </subcellularLocation>
</comment>
<dbReference type="InterPro" id="IPR004960">
    <property type="entry name" value="LipA_acyltrans"/>
</dbReference>
<gene>
    <name evidence="7" type="ORF">HYN46_02620</name>
</gene>
<keyword evidence="4 7" id="KW-0808">Transferase</keyword>
<dbReference type="Pfam" id="PF03279">
    <property type="entry name" value="Lip_A_acyltrans"/>
    <property type="match status" value="1"/>
</dbReference>
<evidence type="ECO:0000256" key="5">
    <source>
        <dbReference type="ARBA" id="ARBA00023136"/>
    </source>
</evidence>
<dbReference type="AlphaFoldDB" id="A0A345PB17"/>
<protein>
    <submittedName>
        <fullName evidence="7">Lipid A biosynthesis acyltransferase</fullName>
    </submittedName>
</protein>
<evidence type="ECO:0000256" key="1">
    <source>
        <dbReference type="ARBA" id="ARBA00004533"/>
    </source>
</evidence>
<keyword evidence="3" id="KW-0997">Cell inner membrane</keyword>
<dbReference type="EMBL" id="CP031222">
    <property type="protein sequence ID" value="AXI04476.1"/>
    <property type="molecule type" value="Genomic_DNA"/>
</dbReference>
<evidence type="ECO:0000256" key="6">
    <source>
        <dbReference type="ARBA" id="ARBA00023315"/>
    </source>
</evidence>
<dbReference type="PANTHER" id="PTHR30606">
    <property type="entry name" value="LIPID A BIOSYNTHESIS LAUROYL ACYLTRANSFERASE"/>
    <property type="match status" value="1"/>
</dbReference>
<keyword evidence="8" id="KW-1185">Reference proteome</keyword>
<organism evidence="7 8">
    <name type="scientific">Aquirhabdus parva</name>
    <dbReference type="NCBI Taxonomy" id="2283318"/>
    <lineage>
        <taxon>Bacteria</taxon>
        <taxon>Pseudomonadati</taxon>
        <taxon>Pseudomonadota</taxon>
        <taxon>Gammaproteobacteria</taxon>
        <taxon>Moraxellales</taxon>
        <taxon>Moraxellaceae</taxon>
        <taxon>Aquirhabdus</taxon>
    </lineage>
</organism>
<sequence>MLFILKFFAWLSIGSLQAFARGVAGIAMWFPNKGVVWTVRRNLLIAFPEKSEQERLALAAASLRSQAMSMLEFIKSWGNPPEFSVSQIRTVHGEEIFLEGLKNPKGLIGVIPHFGTWEMMNPWVNQHTAPTIMYKPADDPSLDAFVLAARSRLQATLVPTDERGVRALFRTLKQGGFSAILPDHVPDESGGILSKFFGHLVLTTTLVSRLAQKTGCGVVMMSCVRCEDGDGFDIYFENLPDSIRSPDLQTSVDTLNHAVESLIRRDPVQYQWAYKRFKDAPHFAGIYQKTDAEVRQILIDKASV</sequence>
<keyword evidence="2" id="KW-1003">Cell membrane</keyword>
<dbReference type="GO" id="GO:0005886">
    <property type="term" value="C:plasma membrane"/>
    <property type="evidence" value="ECO:0007669"/>
    <property type="project" value="UniProtKB-SubCell"/>
</dbReference>
<dbReference type="GO" id="GO:0009247">
    <property type="term" value="P:glycolipid biosynthetic process"/>
    <property type="evidence" value="ECO:0007669"/>
    <property type="project" value="UniProtKB-ARBA"/>
</dbReference>
<dbReference type="GO" id="GO:0016746">
    <property type="term" value="F:acyltransferase activity"/>
    <property type="evidence" value="ECO:0007669"/>
    <property type="project" value="UniProtKB-KW"/>
</dbReference>
<dbReference type="PANTHER" id="PTHR30606:SF10">
    <property type="entry name" value="PHOSPHATIDYLINOSITOL MANNOSIDE ACYLTRANSFERASE"/>
    <property type="match status" value="1"/>
</dbReference>
<reference evidence="7 8" key="1">
    <citation type="submission" date="2018-07" db="EMBL/GenBank/DDBJ databases">
        <title>Genome sequencing of Moraxellaceae gen. HYN0046.</title>
        <authorList>
            <person name="Kim M."/>
            <person name="Yi H."/>
        </authorList>
    </citation>
    <scope>NUCLEOTIDE SEQUENCE [LARGE SCALE GENOMIC DNA]</scope>
    <source>
        <strain evidence="7 8">HYN0046</strain>
    </source>
</reference>
<evidence type="ECO:0000313" key="7">
    <source>
        <dbReference type="EMBL" id="AXI04476.1"/>
    </source>
</evidence>
<proteinExistence type="predicted"/>
<evidence type="ECO:0000256" key="3">
    <source>
        <dbReference type="ARBA" id="ARBA00022519"/>
    </source>
</evidence>
<dbReference type="Proteomes" id="UP000253940">
    <property type="component" value="Chromosome"/>
</dbReference>
<accession>A0A345PB17</accession>
<name>A0A345PB17_9GAMM</name>
<evidence type="ECO:0000313" key="8">
    <source>
        <dbReference type="Proteomes" id="UP000253940"/>
    </source>
</evidence>
<evidence type="ECO:0000256" key="4">
    <source>
        <dbReference type="ARBA" id="ARBA00022679"/>
    </source>
</evidence>
<dbReference type="KEGG" id="mbah:HYN46_02620"/>
<dbReference type="CDD" id="cd07984">
    <property type="entry name" value="LPLAT_LABLAT-like"/>
    <property type="match status" value="1"/>
</dbReference>
<evidence type="ECO:0000256" key="2">
    <source>
        <dbReference type="ARBA" id="ARBA00022475"/>
    </source>
</evidence>
<keyword evidence="6 7" id="KW-0012">Acyltransferase</keyword>
<keyword evidence="5" id="KW-0472">Membrane</keyword>